<dbReference type="Proteomes" id="UP000515317">
    <property type="component" value="Chromosome"/>
</dbReference>
<proteinExistence type="predicted"/>
<evidence type="ECO:0000256" key="1">
    <source>
        <dbReference type="SAM" id="MobiDB-lite"/>
    </source>
</evidence>
<reference evidence="2 3" key="1">
    <citation type="submission" date="2020-08" db="EMBL/GenBank/DDBJ databases">
        <title>Genome sequence of Rhizobiales bacterium strain IZ6.</title>
        <authorList>
            <person name="Nakai R."/>
            <person name="Naganuma T."/>
        </authorList>
    </citation>
    <scope>NUCLEOTIDE SEQUENCE [LARGE SCALE GENOMIC DNA]</scope>
    <source>
        <strain evidence="2 3">IZ6</strain>
    </source>
</reference>
<evidence type="ECO:0000313" key="3">
    <source>
        <dbReference type="Proteomes" id="UP000515317"/>
    </source>
</evidence>
<accession>A0A6S6QUW1</accession>
<gene>
    <name evidence="2" type="ORF">IZ6_20900</name>
</gene>
<evidence type="ECO:0000313" key="2">
    <source>
        <dbReference type="EMBL" id="BCJ91355.1"/>
    </source>
</evidence>
<name>A0A6S6QUW1_9HYPH</name>
<keyword evidence="3" id="KW-1185">Reference proteome</keyword>
<sequence length="145" mass="16004">MAEAGLPFDDFPINRSKNDARVLFSRGVRGCNYYELVDLREEMLKAESAPATNVKIVGETKLEHPMTKSVVELLAASVAKSGTTPSPAEIKKLRQFVQISEAFKTFSATIKKFKALHGETRKPVKDAPASSGTRVKATRDKRPVR</sequence>
<dbReference type="KEGG" id="tso:IZ6_20900"/>
<protein>
    <submittedName>
        <fullName evidence="2">Uncharacterized protein</fullName>
    </submittedName>
</protein>
<feature type="region of interest" description="Disordered" evidence="1">
    <location>
        <begin position="117"/>
        <end position="145"/>
    </location>
</feature>
<dbReference type="EMBL" id="AP023361">
    <property type="protein sequence ID" value="BCJ91355.1"/>
    <property type="molecule type" value="Genomic_DNA"/>
</dbReference>
<dbReference type="AlphaFoldDB" id="A0A6S6QUW1"/>
<organism evidence="2 3">
    <name type="scientific">Terrihabitans soli</name>
    <dbReference type="NCBI Taxonomy" id="708113"/>
    <lineage>
        <taxon>Bacteria</taxon>
        <taxon>Pseudomonadati</taxon>
        <taxon>Pseudomonadota</taxon>
        <taxon>Alphaproteobacteria</taxon>
        <taxon>Hyphomicrobiales</taxon>
        <taxon>Terrihabitans</taxon>
    </lineage>
</organism>